<dbReference type="Gene3D" id="1.20.1280.50">
    <property type="match status" value="1"/>
</dbReference>
<gene>
    <name evidence="2" type="ORF">D9613_004484</name>
</gene>
<keyword evidence="3" id="KW-1185">Reference proteome</keyword>
<protein>
    <recommendedName>
        <fullName evidence="1">F-box domain-containing protein</fullName>
    </recommendedName>
</protein>
<comment type="caution">
    <text evidence="2">The sequence shown here is derived from an EMBL/GenBank/DDBJ whole genome shotgun (WGS) entry which is preliminary data.</text>
</comment>
<dbReference type="Pfam" id="PF12937">
    <property type="entry name" value="F-box-like"/>
    <property type="match status" value="1"/>
</dbReference>
<dbReference type="InterPro" id="IPR001810">
    <property type="entry name" value="F-box_dom"/>
</dbReference>
<dbReference type="AlphaFoldDB" id="A0A8H4QJ68"/>
<feature type="domain" description="F-box" evidence="1">
    <location>
        <begin position="77"/>
        <end position="142"/>
    </location>
</feature>
<dbReference type="Proteomes" id="UP000521872">
    <property type="component" value="Unassembled WGS sequence"/>
</dbReference>
<evidence type="ECO:0000313" key="2">
    <source>
        <dbReference type="EMBL" id="KAF4612079.1"/>
    </source>
</evidence>
<proteinExistence type="predicted"/>
<evidence type="ECO:0000259" key="1">
    <source>
        <dbReference type="Pfam" id="PF12937"/>
    </source>
</evidence>
<reference evidence="2 3" key="1">
    <citation type="submission" date="2019-12" db="EMBL/GenBank/DDBJ databases">
        <authorList>
            <person name="Floudas D."/>
            <person name="Bentzer J."/>
            <person name="Ahren D."/>
            <person name="Johansson T."/>
            <person name="Persson P."/>
            <person name="Tunlid A."/>
        </authorList>
    </citation>
    <scope>NUCLEOTIDE SEQUENCE [LARGE SCALE GENOMIC DNA]</scope>
    <source>
        <strain evidence="2 3">CBS 102.39</strain>
    </source>
</reference>
<accession>A0A8H4QJ68</accession>
<sequence>MPCSRHPQGPQPEVINIAAHLEYSKSKCPIEEGTCGLCQEILGVEKDIAGTMARLKDLLSHHQRLKTDVNRTHSPIIRDLPVEVLSRIFYACFSRNPNKFMTNDGDWSPSYYSIAVPLRIGAVCRTWRHIAWSSPELWTGIVLGRRFNSSSHVCNQYDIIKGWISRSGVLPLRVYIYEDEEGSEDLDVKEYSLQRHAEKCRCWEMSLELVAQCSDRWKDATLNLSTYSFTHIASTSKLLKPPIRNLHLTSSGDCGWDSPLTSEWDGGLKLWQESSPGPQNVTTFCHVGFRSFYLNWQHVSQVQADRWSVQDCLDLVKSAPSLASCTFTSVSEYGEPRPDEPVTYHASLKELFLRFGDPSYFFDHVTLPSLEDLTYSTSLYDDDDPIQRDDPSLMPFFTRSSFSLVALTLAAHLFTPEYMVAILNTVPSLGVFKLHCSRGIDLVEAVKTLLAAFLKHLAATATITNEIGSSFGNFLPVLESLELEGQWEFDFFWGSVAKIFGDPSEVGAEGRRPLKSLGLRTYTWTPSPVKGLPEETVTRFRSLKEAGVNINYLVKHDSDKIVPVTWE</sequence>
<name>A0A8H4QJ68_9AGAR</name>
<organism evidence="2 3">
    <name type="scientific">Agrocybe pediades</name>
    <dbReference type="NCBI Taxonomy" id="84607"/>
    <lineage>
        <taxon>Eukaryota</taxon>
        <taxon>Fungi</taxon>
        <taxon>Dikarya</taxon>
        <taxon>Basidiomycota</taxon>
        <taxon>Agaricomycotina</taxon>
        <taxon>Agaricomycetes</taxon>
        <taxon>Agaricomycetidae</taxon>
        <taxon>Agaricales</taxon>
        <taxon>Agaricineae</taxon>
        <taxon>Strophariaceae</taxon>
        <taxon>Agrocybe</taxon>
    </lineage>
</organism>
<evidence type="ECO:0000313" key="3">
    <source>
        <dbReference type="Proteomes" id="UP000521872"/>
    </source>
</evidence>
<dbReference type="EMBL" id="JAACJL010000057">
    <property type="protein sequence ID" value="KAF4612079.1"/>
    <property type="molecule type" value="Genomic_DNA"/>
</dbReference>